<name>A0A917YLC4_9RHOB</name>
<dbReference type="Pfam" id="PF06283">
    <property type="entry name" value="ThuA"/>
    <property type="match status" value="1"/>
</dbReference>
<dbReference type="InterPro" id="IPR029010">
    <property type="entry name" value="ThuA-like"/>
</dbReference>
<accession>A0A917YLC4</accession>
<dbReference type="SUPFAM" id="SSF52317">
    <property type="entry name" value="Class I glutamine amidotransferase-like"/>
    <property type="match status" value="1"/>
</dbReference>
<dbReference type="Gene3D" id="3.40.50.880">
    <property type="match status" value="1"/>
</dbReference>
<reference evidence="2 3" key="1">
    <citation type="journal article" date="2014" name="Int. J. Syst. Evol. Microbiol.">
        <title>Complete genome sequence of Corynebacterium casei LMG S-19264T (=DSM 44701T), isolated from a smear-ripened cheese.</title>
        <authorList>
            <consortium name="US DOE Joint Genome Institute (JGI-PGF)"/>
            <person name="Walter F."/>
            <person name="Albersmeier A."/>
            <person name="Kalinowski J."/>
            <person name="Ruckert C."/>
        </authorList>
    </citation>
    <scope>NUCLEOTIDE SEQUENCE [LARGE SCALE GENOMIC DNA]</scope>
    <source>
        <strain evidence="2 3">CGMCC 1.7029</strain>
    </source>
</reference>
<sequence length="272" mass="30204">MGFLNYEVRPRVLVVGNGHTYDRTALMAMFESFEGMECFLVEHPLAEKVLNPSALADVDALVFYDMPGGDPWSGAGYQRDPSPDMRAGFAALLDAGMPIVALHHAIAAWTTWPEWAEALGGALYHFPGTLRGQEVMDGGTRAEMDMTITATDAAHPLFRGLPSAFTLRDEAYLMEVFTAEIDVVARTDVKLTCRNLYSMALAMNGERRSNRDWERSDGDSAVVWTKRSGNSAVAYIQPGHYGETFQDPLYRRLVRNALDWTMAESPWRGAGR</sequence>
<dbReference type="PANTHER" id="PTHR40469">
    <property type="entry name" value="SECRETED GLYCOSYL HYDROLASE"/>
    <property type="match status" value="1"/>
</dbReference>
<dbReference type="EMBL" id="BMLP01000005">
    <property type="protein sequence ID" value="GGO34588.1"/>
    <property type="molecule type" value="Genomic_DNA"/>
</dbReference>
<comment type="caution">
    <text evidence="2">The sequence shown here is derived from an EMBL/GenBank/DDBJ whole genome shotgun (WGS) entry which is preliminary data.</text>
</comment>
<dbReference type="Proteomes" id="UP000598196">
    <property type="component" value="Unassembled WGS sequence"/>
</dbReference>
<dbReference type="PANTHER" id="PTHR40469:SF2">
    <property type="entry name" value="GALACTOSE-BINDING DOMAIN-LIKE SUPERFAMILY PROTEIN"/>
    <property type="match status" value="1"/>
</dbReference>
<dbReference type="InterPro" id="IPR029062">
    <property type="entry name" value="Class_I_gatase-like"/>
</dbReference>
<proteinExistence type="predicted"/>
<evidence type="ECO:0000259" key="1">
    <source>
        <dbReference type="Pfam" id="PF06283"/>
    </source>
</evidence>
<feature type="domain" description="ThuA-like" evidence="1">
    <location>
        <begin position="11"/>
        <end position="261"/>
    </location>
</feature>
<dbReference type="RefSeq" id="WP_146287575.1">
    <property type="nucleotide sequence ID" value="NZ_BMLP01000005.1"/>
</dbReference>
<gene>
    <name evidence="2" type="ORF">GCM10010991_25610</name>
</gene>
<evidence type="ECO:0000313" key="2">
    <source>
        <dbReference type="EMBL" id="GGO34588.1"/>
    </source>
</evidence>
<protein>
    <recommendedName>
        <fullName evidence="1">ThuA-like domain-containing protein</fullName>
    </recommendedName>
</protein>
<evidence type="ECO:0000313" key="3">
    <source>
        <dbReference type="Proteomes" id="UP000598196"/>
    </source>
</evidence>
<dbReference type="AlphaFoldDB" id="A0A917YLC4"/>
<dbReference type="OrthoDB" id="109511at2"/>
<keyword evidence="3" id="KW-1185">Reference proteome</keyword>
<organism evidence="2 3">
    <name type="scientific">Gemmobacter aquaticus</name>
    <dbReference type="NCBI Taxonomy" id="490185"/>
    <lineage>
        <taxon>Bacteria</taxon>
        <taxon>Pseudomonadati</taxon>
        <taxon>Pseudomonadota</taxon>
        <taxon>Alphaproteobacteria</taxon>
        <taxon>Rhodobacterales</taxon>
        <taxon>Paracoccaceae</taxon>
        <taxon>Gemmobacter</taxon>
    </lineage>
</organism>